<name>A0ABV6F4N2_9MICC</name>
<dbReference type="InterPro" id="IPR045851">
    <property type="entry name" value="AMP-bd_C_sf"/>
</dbReference>
<dbReference type="Pfam" id="PF13193">
    <property type="entry name" value="AMP-binding_C"/>
    <property type="match status" value="1"/>
</dbReference>
<feature type="domain" description="AMP-binding enzyme C-terminal" evidence="1">
    <location>
        <begin position="43"/>
        <end position="118"/>
    </location>
</feature>
<dbReference type="PANTHER" id="PTHR42921">
    <property type="entry name" value="ACETOACETYL-COA SYNTHETASE"/>
    <property type="match status" value="1"/>
</dbReference>
<comment type="caution">
    <text evidence="2">The sequence shown here is derived from an EMBL/GenBank/DDBJ whole genome shotgun (WGS) entry which is preliminary data.</text>
</comment>
<proteinExistence type="predicted"/>
<dbReference type="Proteomes" id="UP001589766">
    <property type="component" value="Unassembled WGS sequence"/>
</dbReference>
<evidence type="ECO:0000259" key="1">
    <source>
        <dbReference type="Pfam" id="PF13193"/>
    </source>
</evidence>
<feature type="non-terminal residue" evidence="2">
    <location>
        <position position="1"/>
    </location>
</feature>
<dbReference type="GO" id="GO:0030729">
    <property type="term" value="F:acetoacetate-CoA ligase activity"/>
    <property type="evidence" value="ECO:0007669"/>
    <property type="project" value="UniProtKB-EC"/>
</dbReference>
<protein>
    <submittedName>
        <fullName evidence="2">Acetoacetate--CoA ligase</fullName>
        <ecNumber evidence="2">6.2.1.16</ecNumber>
    </submittedName>
</protein>
<dbReference type="EC" id="6.2.1.16" evidence="2"/>
<keyword evidence="3" id="KW-1185">Reference proteome</keyword>
<keyword evidence="2" id="KW-0436">Ligase</keyword>
<evidence type="ECO:0000313" key="3">
    <source>
        <dbReference type="Proteomes" id="UP001589766"/>
    </source>
</evidence>
<dbReference type="PANTHER" id="PTHR42921:SF1">
    <property type="entry name" value="ACETOACETYL-COA SYNTHETASE"/>
    <property type="match status" value="1"/>
</dbReference>
<dbReference type="Gene3D" id="3.30.300.30">
    <property type="match status" value="1"/>
</dbReference>
<reference evidence="2 3" key="1">
    <citation type="submission" date="2024-09" db="EMBL/GenBank/DDBJ databases">
        <authorList>
            <person name="Sun Q."/>
            <person name="Mori K."/>
        </authorList>
    </citation>
    <scope>NUCLEOTIDE SEQUENCE [LARGE SCALE GENOMIC DNA]</scope>
    <source>
        <strain evidence="2 3">CCM 7609</strain>
    </source>
</reference>
<dbReference type="SUPFAM" id="SSF56801">
    <property type="entry name" value="Acetyl-CoA synthetase-like"/>
    <property type="match status" value="1"/>
</dbReference>
<dbReference type="EMBL" id="JBHLWH010000021">
    <property type="protein sequence ID" value="MFC0248472.1"/>
    <property type="molecule type" value="Genomic_DNA"/>
</dbReference>
<sequence>FPGVWRHGDWVTELDGGQFIIHGRSDSTINRGGIRMGSADITQAVDRVDGVAASMVIGAELSGGDYYMPLFVVPITGHTVDETMRQAIVDAIRTQVSPRYVPDEIIEAPAVPKTRTGKLMEIPIKKLFQGAGPETLNRGTAEDATVLDWYATQAQAYRQER</sequence>
<dbReference type="InterPro" id="IPR025110">
    <property type="entry name" value="AMP-bd_C"/>
</dbReference>
<evidence type="ECO:0000313" key="2">
    <source>
        <dbReference type="EMBL" id="MFC0248472.1"/>
    </source>
</evidence>
<organism evidence="2 3">
    <name type="scientific">Citricoccus parietis</name>
    <dbReference type="NCBI Taxonomy" id="592307"/>
    <lineage>
        <taxon>Bacteria</taxon>
        <taxon>Bacillati</taxon>
        <taxon>Actinomycetota</taxon>
        <taxon>Actinomycetes</taxon>
        <taxon>Micrococcales</taxon>
        <taxon>Micrococcaceae</taxon>
        <taxon>Citricoccus</taxon>
    </lineage>
</organism>
<gene>
    <name evidence="2" type="ORF">ACFFIO_08150</name>
</gene>
<accession>A0ABV6F4N2</accession>